<feature type="domain" description="CBS" evidence="5">
    <location>
        <begin position="143"/>
        <end position="200"/>
    </location>
</feature>
<organism evidence="6 7">
    <name type="scientific">Pseudoxanthobacter soli DSM 19599</name>
    <dbReference type="NCBI Taxonomy" id="1123029"/>
    <lineage>
        <taxon>Bacteria</taxon>
        <taxon>Pseudomonadati</taxon>
        <taxon>Pseudomonadota</taxon>
        <taxon>Alphaproteobacteria</taxon>
        <taxon>Hyphomicrobiales</taxon>
        <taxon>Segnochrobactraceae</taxon>
        <taxon>Pseudoxanthobacter</taxon>
    </lineage>
</organism>
<dbReference type="SMART" id="SM01091">
    <property type="entry name" value="CorC_HlyC"/>
    <property type="match status" value="1"/>
</dbReference>
<evidence type="ECO:0000256" key="1">
    <source>
        <dbReference type="ARBA" id="ARBA00006446"/>
    </source>
</evidence>
<dbReference type="PANTHER" id="PTHR22777:SF27">
    <property type="entry name" value="MAGNESIUM AND COBALT EFFLUX PROTEIN CORC"/>
    <property type="match status" value="1"/>
</dbReference>
<dbReference type="GO" id="GO:0005886">
    <property type="term" value="C:plasma membrane"/>
    <property type="evidence" value="ECO:0007669"/>
    <property type="project" value="TreeGrafter"/>
</dbReference>
<dbReference type="InterPro" id="IPR016169">
    <property type="entry name" value="FAD-bd_PCMH_sub2"/>
</dbReference>
<dbReference type="Gene3D" id="3.10.580.10">
    <property type="entry name" value="CBS-domain"/>
    <property type="match status" value="1"/>
</dbReference>
<dbReference type="GO" id="GO:0050660">
    <property type="term" value="F:flavin adenine dinucleotide binding"/>
    <property type="evidence" value="ECO:0007669"/>
    <property type="project" value="InterPro"/>
</dbReference>
<dbReference type="InterPro" id="IPR005170">
    <property type="entry name" value="Transptr-assoc_dom"/>
</dbReference>
<dbReference type="InterPro" id="IPR036318">
    <property type="entry name" value="FAD-bd_PCMH-like_sf"/>
</dbReference>
<reference evidence="6 7" key="1">
    <citation type="submission" date="2016-12" db="EMBL/GenBank/DDBJ databases">
        <authorList>
            <person name="Song W.-J."/>
            <person name="Kurnit D.M."/>
        </authorList>
    </citation>
    <scope>NUCLEOTIDE SEQUENCE [LARGE SCALE GENOMIC DNA]</scope>
    <source>
        <strain evidence="6 7">DSM 19599</strain>
    </source>
</reference>
<dbReference type="AlphaFoldDB" id="A0A1M7ZJR4"/>
<evidence type="ECO:0000256" key="2">
    <source>
        <dbReference type="ARBA" id="ARBA00022737"/>
    </source>
</evidence>
<gene>
    <name evidence="6" type="ORF">SAMN02745172_01949</name>
</gene>
<dbReference type="InterPro" id="IPR046342">
    <property type="entry name" value="CBS_dom_sf"/>
</dbReference>
<dbReference type="InterPro" id="IPR000644">
    <property type="entry name" value="CBS_dom"/>
</dbReference>
<dbReference type="CDD" id="cd04590">
    <property type="entry name" value="CBS_pair_CorC_HlyC_assoc"/>
    <property type="match status" value="1"/>
</dbReference>
<dbReference type="SUPFAM" id="SSF56176">
    <property type="entry name" value="FAD-binding/transporter-associated domain-like"/>
    <property type="match status" value="1"/>
</dbReference>
<protein>
    <submittedName>
        <fullName evidence="6">CBS domain-containing protein</fullName>
    </submittedName>
</protein>
<name>A0A1M7ZJR4_9HYPH</name>
<dbReference type="FunFam" id="3.10.580.10:FF:000002">
    <property type="entry name" value="Magnesium/cobalt efflux protein CorC"/>
    <property type="match status" value="1"/>
</dbReference>
<dbReference type="Proteomes" id="UP000186406">
    <property type="component" value="Unassembled WGS sequence"/>
</dbReference>
<dbReference type="STRING" id="1123029.SAMN02745172_01949"/>
<dbReference type="InterPro" id="IPR044751">
    <property type="entry name" value="Ion_transp-like_CBS"/>
</dbReference>
<dbReference type="Gene3D" id="3.30.465.10">
    <property type="match status" value="1"/>
</dbReference>
<keyword evidence="3 4" id="KW-0129">CBS domain</keyword>
<dbReference type="PANTHER" id="PTHR22777">
    <property type="entry name" value="HEMOLYSIN-RELATED"/>
    <property type="match status" value="1"/>
</dbReference>
<keyword evidence="2" id="KW-0677">Repeat</keyword>
<evidence type="ECO:0000313" key="6">
    <source>
        <dbReference type="EMBL" id="SHO65039.1"/>
    </source>
</evidence>
<dbReference type="SUPFAM" id="SSF54631">
    <property type="entry name" value="CBS-domain pair"/>
    <property type="match status" value="1"/>
</dbReference>
<dbReference type="PROSITE" id="PS51371">
    <property type="entry name" value="CBS"/>
    <property type="match status" value="2"/>
</dbReference>
<proteinExistence type="inferred from homology"/>
<evidence type="ECO:0000256" key="3">
    <source>
        <dbReference type="ARBA" id="ARBA00023122"/>
    </source>
</evidence>
<dbReference type="OrthoDB" id="9797674at2"/>
<evidence type="ECO:0000259" key="5">
    <source>
        <dbReference type="PROSITE" id="PS51371"/>
    </source>
</evidence>
<sequence length="304" mass="32859">MGAMGLRNGGSLRENLESALAAGADSSGEEAFTPEERMLLRNILRLRTLRVEDVMIPRADIVAADAETPLAGLIRAFLASGHSRMPIYRESLDDPLGMVHIKDLMALIASRASQAAGGVAEAPDAPLPLGAVDLSQPVGEAEILRPVLFVPPSMPASDLIARMKADRMQIALVIDEYGGTDGLVTLEDLIETVLGDIEDEHDQAEEAMIAPDPEGGWIADARIDLDELAEVVGPDLNVDELEEEDVDTLGGLIYTLVGRIPQRGEHIAPPEIPALAFEILDADPRRVSRVRVYYRHPRDGEQQT</sequence>
<dbReference type="Pfam" id="PF03471">
    <property type="entry name" value="CorC_HlyC"/>
    <property type="match status" value="1"/>
</dbReference>
<dbReference type="Pfam" id="PF00571">
    <property type="entry name" value="CBS"/>
    <property type="match status" value="2"/>
</dbReference>
<comment type="similarity">
    <text evidence="1">Belongs to the UPF0053 family. Hemolysin C subfamily.</text>
</comment>
<keyword evidence="7" id="KW-1185">Reference proteome</keyword>
<evidence type="ECO:0000256" key="4">
    <source>
        <dbReference type="PROSITE-ProRule" id="PRU00703"/>
    </source>
</evidence>
<feature type="domain" description="CBS" evidence="5">
    <location>
        <begin position="55"/>
        <end position="114"/>
    </location>
</feature>
<evidence type="ECO:0000313" key="7">
    <source>
        <dbReference type="Proteomes" id="UP000186406"/>
    </source>
</evidence>
<dbReference type="EMBL" id="FRXO01000003">
    <property type="protein sequence ID" value="SHO65039.1"/>
    <property type="molecule type" value="Genomic_DNA"/>
</dbReference>
<accession>A0A1M7ZJR4</accession>